<dbReference type="Pfam" id="PF13649">
    <property type="entry name" value="Methyltransf_25"/>
    <property type="match status" value="1"/>
</dbReference>
<evidence type="ECO:0000259" key="4">
    <source>
        <dbReference type="Pfam" id="PF13649"/>
    </source>
</evidence>
<evidence type="ECO:0000313" key="5">
    <source>
        <dbReference type="EMBL" id="EID52990.1"/>
    </source>
</evidence>
<dbReference type="SUPFAM" id="SSF53335">
    <property type="entry name" value="S-adenosyl-L-methionine-dependent methyltransferases"/>
    <property type="match status" value="1"/>
</dbReference>
<dbReference type="InterPro" id="IPR041698">
    <property type="entry name" value="Methyltransf_25"/>
</dbReference>
<name>I0UYN7_9PSEU</name>
<evidence type="ECO:0000256" key="3">
    <source>
        <dbReference type="ARBA" id="ARBA00022691"/>
    </source>
</evidence>
<dbReference type="HOGENOM" id="CLU_090578_0_0_11"/>
<proteinExistence type="predicted"/>
<evidence type="ECO:0000256" key="2">
    <source>
        <dbReference type="ARBA" id="ARBA00022679"/>
    </source>
</evidence>
<dbReference type="GO" id="GO:0032259">
    <property type="term" value="P:methylation"/>
    <property type="evidence" value="ECO:0007669"/>
    <property type="project" value="UniProtKB-KW"/>
</dbReference>
<dbReference type="AlphaFoldDB" id="I0UYN7"/>
<gene>
    <name evidence="5" type="ORF">SacxiDRAFT_0721</name>
</gene>
<keyword evidence="3" id="KW-0949">S-adenosyl-L-methionine</keyword>
<dbReference type="Gene3D" id="3.40.50.150">
    <property type="entry name" value="Vaccinia Virus protein VP39"/>
    <property type="match status" value="1"/>
</dbReference>
<dbReference type="RefSeq" id="WP_006237096.1">
    <property type="nucleotide sequence ID" value="NZ_JH636049.1"/>
</dbReference>
<dbReference type="Proteomes" id="UP000004691">
    <property type="component" value="Unassembled WGS sequence"/>
</dbReference>
<accession>I0UYN7</accession>
<organism evidence="5 6">
    <name type="scientific">Saccharomonospora xinjiangensis XJ-54</name>
    <dbReference type="NCBI Taxonomy" id="882086"/>
    <lineage>
        <taxon>Bacteria</taxon>
        <taxon>Bacillati</taxon>
        <taxon>Actinomycetota</taxon>
        <taxon>Actinomycetes</taxon>
        <taxon>Pseudonocardiales</taxon>
        <taxon>Pseudonocardiaceae</taxon>
        <taxon>Saccharomonospora</taxon>
    </lineage>
</organism>
<evidence type="ECO:0000256" key="1">
    <source>
        <dbReference type="ARBA" id="ARBA00022603"/>
    </source>
</evidence>
<dbReference type="OrthoDB" id="6064711at2"/>
<keyword evidence="2 5" id="KW-0808">Transferase</keyword>
<dbReference type="PANTHER" id="PTHR43464:SF19">
    <property type="entry name" value="UBIQUINONE BIOSYNTHESIS O-METHYLTRANSFERASE, MITOCHONDRIAL"/>
    <property type="match status" value="1"/>
</dbReference>
<feature type="domain" description="Methyltransferase" evidence="4">
    <location>
        <begin position="25"/>
        <end position="114"/>
    </location>
</feature>
<dbReference type="GO" id="GO:0008168">
    <property type="term" value="F:methyltransferase activity"/>
    <property type="evidence" value="ECO:0007669"/>
    <property type="project" value="UniProtKB-KW"/>
</dbReference>
<evidence type="ECO:0000313" key="6">
    <source>
        <dbReference type="Proteomes" id="UP000004691"/>
    </source>
</evidence>
<keyword evidence="1 5" id="KW-0489">Methyltransferase</keyword>
<sequence length="205" mass="21793">MPFDHNDAYHPLLLRLAPAGARRALDVGCGAGKLARRLAARGLEVDALDPAGEMLAVASAIGSPGPGTITYRQADAATHPLPSQHYDLITCVASLHHMPFDTVTRLRDALAPGGVLVVLGLADPSTARDWAVSIGSIPLNLLAKAIVSLAERLGGGPDGVPTAPVSSWDMSLDDVRREAARLLPGSRVRVVPFWRYLLTYRRVRA</sequence>
<dbReference type="CDD" id="cd02440">
    <property type="entry name" value="AdoMet_MTases"/>
    <property type="match status" value="1"/>
</dbReference>
<reference evidence="5 6" key="1">
    <citation type="submission" date="2012-01" db="EMBL/GenBank/DDBJ databases">
        <title>Improved High-Quality Draft sequence of Saccharomonospora xinjiangensis XJ-54.</title>
        <authorList>
            <consortium name="US DOE Joint Genome Institute"/>
            <person name="Lucas S."/>
            <person name="Han J."/>
            <person name="Lapidus A."/>
            <person name="Cheng J.-F."/>
            <person name="Goodwin L."/>
            <person name="Pitluck S."/>
            <person name="Peters L."/>
            <person name="Mikhailova N."/>
            <person name="Teshima H."/>
            <person name="Detter J.C."/>
            <person name="Han C."/>
            <person name="Tapia R."/>
            <person name="Land M."/>
            <person name="Hauser L."/>
            <person name="Kyrpides N."/>
            <person name="Ivanova N."/>
            <person name="Pagani I."/>
            <person name="Brambilla E.-M."/>
            <person name="Klenk H.-P."/>
            <person name="Woyke T."/>
        </authorList>
    </citation>
    <scope>NUCLEOTIDE SEQUENCE [LARGE SCALE GENOMIC DNA]</scope>
    <source>
        <strain evidence="5 6">XJ-54</strain>
    </source>
</reference>
<dbReference type="InterPro" id="IPR029063">
    <property type="entry name" value="SAM-dependent_MTases_sf"/>
</dbReference>
<dbReference type="eggNOG" id="COG2227">
    <property type="taxonomic scope" value="Bacteria"/>
</dbReference>
<dbReference type="EMBL" id="JH636049">
    <property type="protein sequence ID" value="EID52990.1"/>
    <property type="molecule type" value="Genomic_DNA"/>
</dbReference>
<keyword evidence="6" id="KW-1185">Reference proteome</keyword>
<dbReference type="STRING" id="882086.SacxiDRAFT_0721"/>
<dbReference type="PANTHER" id="PTHR43464">
    <property type="entry name" value="METHYLTRANSFERASE"/>
    <property type="match status" value="1"/>
</dbReference>
<protein>
    <submittedName>
        <fullName evidence="5">Methyltransferase family protein</fullName>
    </submittedName>
</protein>